<name>A0AAD9PFY8_RIDPI</name>
<keyword evidence="1 3" id="KW-0853">WD repeat</keyword>
<evidence type="ECO:0000256" key="2">
    <source>
        <dbReference type="ARBA" id="ARBA00022737"/>
    </source>
</evidence>
<evidence type="ECO:0000256" key="3">
    <source>
        <dbReference type="PROSITE-ProRule" id="PRU00221"/>
    </source>
</evidence>
<feature type="region of interest" description="Disordered" evidence="4">
    <location>
        <begin position="1"/>
        <end position="33"/>
    </location>
</feature>
<evidence type="ECO:0000256" key="4">
    <source>
        <dbReference type="SAM" id="MobiDB-lite"/>
    </source>
</evidence>
<feature type="compositionally biased region" description="Low complexity" evidence="4">
    <location>
        <begin position="1"/>
        <end position="13"/>
    </location>
</feature>
<dbReference type="SUPFAM" id="SSF50978">
    <property type="entry name" value="WD40 repeat-like"/>
    <property type="match status" value="1"/>
</dbReference>
<evidence type="ECO:0000313" key="6">
    <source>
        <dbReference type="Proteomes" id="UP001209878"/>
    </source>
</evidence>
<dbReference type="Gene3D" id="2.130.10.10">
    <property type="entry name" value="YVTN repeat-like/Quinoprotein amine dehydrogenase"/>
    <property type="match status" value="1"/>
</dbReference>
<evidence type="ECO:0000313" key="5">
    <source>
        <dbReference type="EMBL" id="KAK2193832.1"/>
    </source>
</evidence>
<feature type="repeat" description="WD" evidence="3">
    <location>
        <begin position="292"/>
        <end position="333"/>
    </location>
</feature>
<gene>
    <name evidence="5" type="ORF">NP493_5g12042</name>
</gene>
<protein>
    <submittedName>
        <fullName evidence="5">Uncharacterized protein</fullName>
    </submittedName>
</protein>
<keyword evidence="2" id="KW-0677">Repeat</keyword>
<comment type="caution">
    <text evidence="5">The sequence shown here is derived from an EMBL/GenBank/DDBJ whole genome shotgun (WGS) entry which is preliminary data.</text>
</comment>
<organism evidence="5 6">
    <name type="scientific">Ridgeia piscesae</name>
    <name type="common">Tubeworm</name>
    <dbReference type="NCBI Taxonomy" id="27915"/>
    <lineage>
        <taxon>Eukaryota</taxon>
        <taxon>Metazoa</taxon>
        <taxon>Spiralia</taxon>
        <taxon>Lophotrochozoa</taxon>
        <taxon>Annelida</taxon>
        <taxon>Polychaeta</taxon>
        <taxon>Sedentaria</taxon>
        <taxon>Canalipalpata</taxon>
        <taxon>Sabellida</taxon>
        <taxon>Siboglinidae</taxon>
        <taxon>Ridgeia</taxon>
    </lineage>
</organism>
<feature type="compositionally biased region" description="Basic and acidic residues" evidence="4">
    <location>
        <begin position="16"/>
        <end position="29"/>
    </location>
</feature>
<dbReference type="Proteomes" id="UP001209878">
    <property type="component" value="Unassembled WGS sequence"/>
</dbReference>
<dbReference type="PROSITE" id="PS50082">
    <property type="entry name" value="WD_REPEATS_2"/>
    <property type="match status" value="1"/>
</dbReference>
<keyword evidence="6" id="KW-1185">Reference proteome</keyword>
<sequence length="422" mass="48080">MVLSSTSVASSVSKKYKNEEEVREKEASIEKPTWQHSHNITDKIFSTRLGQCQQTGQQRIAESFVEGLRPCGSRKILEPRSGEPVGYGLPYQMLNMKANRDQNTLLCLWSLKDDRARRIQLLHVESFVRSHRKRRHKIEINIRQGDTVIVQECYQITGLAWTPHLLTVYDHCDYIIYTTSPFMGNADSLAVFRCLDCTDPRIFHCEDFKLGKNTTWCCGWNRHAKQFGVGSDGKVIMGDVDTRETWELPVDNSSVLSLVFSHQGSSILYSGTRQGHVFTHDSRTPLHRCENRLTHPSGITCLHLMTDENYLLASDLTGEIRLWDVRQRATVQRYEGNYNENKLLPFHVDPSETVLCAAGQDCYTRLWSLRTSRLLCTLPPPHPASRSHIPTLCYFSPMGSVAAKGCPGLLLGMLDELHYYSL</sequence>
<dbReference type="PANTHER" id="PTHR44472:SF1">
    <property type="entry name" value="DDB1 AND CUL4 ASSOCIATED FACTOR 4"/>
    <property type="match status" value="1"/>
</dbReference>
<evidence type="ECO:0000256" key="1">
    <source>
        <dbReference type="ARBA" id="ARBA00022574"/>
    </source>
</evidence>
<dbReference type="SMART" id="SM00320">
    <property type="entry name" value="WD40"/>
    <property type="match status" value="3"/>
</dbReference>
<dbReference type="AlphaFoldDB" id="A0AAD9PFY8"/>
<dbReference type="PANTHER" id="PTHR44472">
    <property type="entry name" value="DDB1- AND CUL4-ASSOCIATED FACTOR 4-RELATED"/>
    <property type="match status" value="1"/>
</dbReference>
<dbReference type="InterPro" id="IPR001680">
    <property type="entry name" value="WD40_rpt"/>
</dbReference>
<dbReference type="EMBL" id="JAODUO010000006">
    <property type="protein sequence ID" value="KAK2193832.1"/>
    <property type="molecule type" value="Genomic_DNA"/>
</dbReference>
<reference evidence="5" key="1">
    <citation type="journal article" date="2023" name="Mol. Biol. Evol.">
        <title>Third-Generation Sequencing Reveals the Adaptive Role of the Epigenome in Three Deep-Sea Polychaetes.</title>
        <authorList>
            <person name="Perez M."/>
            <person name="Aroh O."/>
            <person name="Sun Y."/>
            <person name="Lan Y."/>
            <person name="Juniper S.K."/>
            <person name="Young C.R."/>
            <person name="Angers B."/>
            <person name="Qian P.Y."/>
        </authorList>
    </citation>
    <scope>NUCLEOTIDE SEQUENCE</scope>
    <source>
        <strain evidence="5">R07B-5</strain>
    </source>
</reference>
<dbReference type="InterPro" id="IPR015943">
    <property type="entry name" value="WD40/YVTN_repeat-like_dom_sf"/>
</dbReference>
<dbReference type="GO" id="GO:0080008">
    <property type="term" value="C:Cul4-RING E3 ubiquitin ligase complex"/>
    <property type="evidence" value="ECO:0007669"/>
    <property type="project" value="TreeGrafter"/>
</dbReference>
<proteinExistence type="predicted"/>
<dbReference type="InterPro" id="IPR052254">
    <property type="entry name" value="CUL4-DDB1_E3_ligase_receptor"/>
</dbReference>
<dbReference type="InterPro" id="IPR036322">
    <property type="entry name" value="WD40_repeat_dom_sf"/>
</dbReference>
<dbReference type="Pfam" id="PF23761">
    <property type="entry name" value="Beta-prop_DCAF4"/>
    <property type="match status" value="1"/>
</dbReference>
<accession>A0AAD9PFY8</accession>